<accession>A0A1G6XKZ3</accession>
<evidence type="ECO:0000256" key="1">
    <source>
        <dbReference type="SAM" id="SignalP"/>
    </source>
</evidence>
<dbReference type="PROSITE" id="PS51257">
    <property type="entry name" value="PROKAR_LIPOPROTEIN"/>
    <property type="match status" value="1"/>
</dbReference>
<dbReference type="EMBL" id="FNAQ01000001">
    <property type="protein sequence ID" value="SDD78075.1"/>
    <property type="molecule type" value="Genomic_DNA"/>
</dbReference>
<reference evidence="3" key="1">
    <citation type="submission" date="2016-10" db="EMBL/GenBank/DDBJ databases">
        <authorList>
            <person name="Varghese N."/>
            <person name="Submissions S."/>
        </authorList>
    </citation>
    <scope>NUCLEOTIDE SEQUENCE [LARGE SCALE GENOMIC DNA]</scope>
    <source>
        <strain evidence="3">DSM 8987</strain>
    </source>
</reference>
<evidence type="ECO:0000313" key="3">
    <source>
        <dbReference type="Proteomes" id="UP000243205"/>
    </source>
</evidence>
<name>A0A1G6XKZ3_9BACT</name>
<keyword evidence="1" id="KW-0732">Signal</keyword>
<evidence type="ECO:0000313" key="2">
    <source>
        <dbReference type="EMBL" id="SDD78075.1"/>
    </source>
</evidence>
<dbReference type="RefSeq" id="WP_092075506.1">
    <property type="nucleotide sequence ID" value="NZ_CALFZY010000006.1"/>
</dbReference>
<dbReference type="Proteomes" id="UP000243205">
    <property type="component" value="Unassembled WGS sequence"/>
</dbReference>
<feature type="chain" id="PRO_5017470985" description="Nucleotide-binding protein" evidence="1">
    <location>
        <begin position="18"/>
        <end position="257"/>
    </location>
</feature>
<dbReference type="STRING" id="57664.SAMN05661003_101289"/>
<gene>
    <name evidence="2" type="ORF">SAMN05661003_101289</name>
</gene>
<feature type="signal peptide" evidence="1">
    <location>
        <begin position="1"/>
        <end position="17"/>
    </location>
</feature>
<proteinExistence type="predicted"/>
<protein>
    <recommendedName>
        <fullName evidence="4">Nucleotide-binding protein</fullName>
    </recommendedName>
</protein>
<organism evidence="2 3">
    <name type="scientific">Desulfuromonas thiophila</name>
    <dbReference type="NCBI Taxonomy" id="57664"/>
    <lineage>
        <taxon>Bacteria</taxon>
        <taxon>Pseudomonadati</taxon>
        <taxon>Thermodesulfobacteriota</taxon>
        <taxon>Desulfuromonadia</taxon>
        <taxon>Desulfuromonadales</taxon>
        <taxon>Desulfuromonadaceae</taxon>
        <taxon>Desulfuromonas</taxon>
    </lineage>
</organism>
<evidence type="ECO:0008006" key="4">
    <source>
        <dbReference type="Google" id="ProtNLM"/>
    </source>
</evidence>
<dbReference type="AlphaFoldDB" id="A0A1G6XKZ3"/>
<keyword evidence="3" id="KW-1185">Reference proteome</keyword>
<sequence length="257" mass="27407">MKTLLYPLMLCAALGLAACKKDQSTTATTPAAPQELNAAQQAATPAPQISGKVLETMNTAGYTYVLVETATDKVWVAAPEFAVKVGDPVIVGEVMAMPNYHSKTLNRDFELVYFASGVAVAGADMPLDEAHAGMAAMAENHGKPQPVRVEMDFTGLTPPEGGLRVGDIYAQQDQLAGTEVVLRAKVVKFSPNIMKTNWLHLQDGSGEEGSNDLTVTSATEAKPGDTVLVRGLLEQNQDFGYGYKYDLIIQNASVTVE</sequence>
<dbReference type="OrthoDB" id="1118190at2"/>